<dbReference type="GO" id="GO:0015562">
    <property type="term" value="F:efflux transmembrane transporter activity"/>
    <property type="evidence" value="ECO:0000318"/>
    <property type="project" value="GO_Central"/>
</dbReference>
<dbReference type="PIR" id="D70385">
    <property type="entry name" value="D70385"/>
</dbReference>
<dbReference type="SUPFAM" id="SSF111369">
    <property type="entry name" value="HlyD-like secretion proteins"/>
    <property type="match status" value="1"/>
</dbReference>
<dbReference type="STRING" id="224324.aq_986"/>
<evidence type="ECO:0000313" key="4">
    <source>
        <dbReference type="EMBL" id="AAC07077.1"/>
    </source>
</evidence>
<proteinExistence type="predicted"/>
<reference evidence="4 5" key="1">
    <citation type="journal article" date="1998" name="Nature">
        <title>The complete genome of the hyperthermophilic bacterium Aquifex aeolicus.</title>
        <authorList>
            <person name="Deckert G."/>
            <person name="Warren P.V."/>
            <person name="Gaasterland T."/>
            <person name="Young W.G."/>
            <person name="Lenox A.L."/>
            <person name="Graham D.E."/>
            <person name="Overbeek R."/>
            <person name="Snead M.A."/>
            <person name="Keller M."/>
            <person name="Aujay M."/>
            <person name="Huber R."/>
            <person name="Feldman R.A."/>
            <person name="Short J.M."/>
            <person name="Olson G.J."/>
            <person name="Swanson R.V."/>
        </authorList>
    </citation>
    <scope>NUCLEOTIDE SEQUENCE [LARGE SCALE GENOMIC DNA]</scope>
    <source>
        <strain evidence="4 5">VF5</strain>
    </source>
</reference>
<dbReference type="InterPro" id="IPR030190">
    <property type="entry name" value="MacA_alpha-hairpin_sf"/>
</dbReference>
<gene>
    <name evidence="4" type="ordered locus">aq_986</name>
</gene>
<keyword evidence="1 2" id="KW-0175">Coiled coil</keyword>
<dbReference type="GO" id="GO:0030313">
    <property type="term" value="C:cell envelope"/>
    <property type="evidence" value="ECO:0007669"/>
    <property type="project" value="UniProtKB-SubCell"/>
</dbReference>
<dbReference type="GO" id="GO:1990281">
    <property type="term" value="C:efflux pump complex"/>
    <property type="evidence" value="ECO:0000318"/>
    <property type="project" value="GO_Central"/>
</dbReference>
<dbReference type="EnsemblBacteria" id="AAC07077">
    <property type="protein sequence ID" value="AAC07077"/>
    <property type="gene ID" value="aq_986"/>
</dbReference>
<protein>
    <recommendedName>
        <fullName evidence="3">YknX-like barrel-sandwich hybrid domain-containing protein</fullName>
    </recommendedName>
</protein>
<dbReference type="Gene3D" id="2.40.50.100">
    <property type="match status" value="1"/>
</dbReference>
<dbReference type="PANTHER" id="PTHR30469">
    <property type="entry name" value="MULTIDRUG RESISTANCE PROTEIN MDTA"/>
    <property type="match status" value="1"/>
</dbReference>
<dbReference type="AlphaFoldDB" id="O67111"/>
<keyword evidence="5" id="KW-1185">Reference proteome</keyword>
<feature type="domain" description="YknX-like barrel-sandwich hybrid" evidence="3">
    <location>
        <begin position="30"/>
        <end position="144"/>
    </location>
</feature>
<dbReference type="eggNOG" id="COG0845">
    <property type="taxonomic scope" value="Bacteria"/>
</dbReference>
<feature type="coiled-coil region" evidence="2">
    <location>
        <begin position="55"/>
        <end position="134"/>
    </location>
</feature>
<dbReference type="Pfam" id="PF25984">
    <property type="entry name" value="BSH_YknX"/>
    <property type="match status" value="1"/>
</dbReference>
<evidence type="ECO:0000256" key="1">
    <source>
        <dbReference type="ARBA" id="ARBA00023054"/>
    </source>
</evidence>
<dbReference type="EMBL" id="AE000657">
    <property type="protein sequence ID" value="AAC07077.1"/>
    <property type="molecule type" value="Genomic_DNA"/>
</dbReference>
<dbReference type="OrthoDB" id="9806939at2"/>
<evidence type="ECO:0000256" key="2">
    <source>
        <dbReference type="SAM" id="Coils"/>
    </source>
</evidence>
<dbReference type="HOGENOM" id="CLU_1618227_0_0_0"/>
<accession>O67111</accession>
<dbReference type="InterPro" id="IPR058639">
    <property type="entry name" value="BSH_YknX-like"/>
</dbReference>
<evidence type="ECO:0000313" key="5">
    <source>
        <dbReference type="Proteomes" id="UP000000798"/>
    </source>
</evidence>
<sequence length="167" mass="19505">MGKGSWIALIFLLLICFVFSEEIPVNVIVKGKVQKVFVKEGDTVKKAQKLLKISDELYTLKLKALEAKLMELEEKRKKAERYYRRYEEMFNRDLLAESVLEDKRTELKVLEYQIEEVRAEMERIKKLINYTEVRSPFSGKVKSVLVGEGSFVNGELTPQTVIIIERR</sequence>
<dbReference type="InParanoid" id="O67111"/>
<dbReference type="Gene3D" id="6.10.140.1990">
    <property type="match status" value="1"/>
</dbReference>
<dbReference type="Proteomes" id="UP000000798">
    <property type="component" value="Chromosome"/>
</dbReference>
<dbReference type="PANTHER" id="PTHR30469:SF15">
    <property type="entry name" value="HLYD FAMILY OF SECRETION PROTEINS"/>
    <property type="match status" value="1"/>
</dbReference>
<dbReference type="KEGG" id="aae:aq_986"/>
<evidence type="ECO:0000259" key="3">
    <source>
        <dbReference type="Pfam" id="PF25984"/>
    </source>
</evidence>
<dbReference type="GO" id="GO:1990961">
    <property type="term" value="P:xenobiotic detoxification by transmembrane export across the plasma membrane"/>
    <property type="evidence" value="ECO:0007669"/>
    <property type="project" value="InterPro"/>
</dbReference>
<name>O67111_AQUAE</name>
<dbReference type="RefSeq" id="WP_010880612.1">
    <property type="nucleotide sequence ID" value="NC_000918.1"/>
</dbReference>
<organism evidence="4 5">
    <name type="scientific">Aquifex aeolicus (strain VF5)</name>
    <dbReference type="NCBI Taxonomy" id="224324"/>
    <lineage>
        <taxon>Bacteria</taxon>
        <taxon>Pseudomonadati</taxon>
        <taxon>Aquificota</taxon>
        <taxon>Aquificia</taxon>
        <taxon>Aquificales</taxon>
        <taxon>Aquificaceae</taxon>
        <taxon>Aquifex</taxon>
    </lineage>
</organism>
<dbReference type="GO" id="GO:0019898">
    <property type="term" value="C:extrinsic component of membrane"/>
    <property type="evidence" value="ECO:0007669"/>
    <property type="project" value="InterPro"/>
</dbReference>
<dbReference type="GO" id="GO:1990195">
    <property type="term" value="C:macrolide transmembrane transporter complex"/>
    <property type="evidence" value="ECO:0007669"/>
    <property type="project" value="InterPro"/>
</dbReference>